<dbReference type="Gene3D" id="2.130.10.130">
    <property type="entry name" value="Integrin alpha, N-terminal"/>
    <property type="match status" value="4"/>
</dbReference>
<gene>
    <name evidence="5" type="ORF">ACFQBQ_16500</name>
</gene>
<evidence type="ECO:0000313" key="6">
    <source>
        <dbReference type="Proteomes" id="UP001596391"/>
    </source>
</evidence>
<proteinExistence type="predicted"/>
<keyword evidence="6" id="KW-1185">Reference proteome</keyword>
<dbReference type="Pfam" id="PF16640">
    <property type="entry name" value="Big_3_5"/>
    <property type="match status" value="1"/>
</dbReference>
<evidence type="ECO:0000256" key="1">
    <source>
        <dbReference type="ARBA" id="ARBA00022729"/>
    </source>
</evidence>
<feature type="chain" id="PRO_5047343641" evidence="3">
    <location>
        <begin position="26"/>
        <end position="1124"/>
    </location>
</feature>
<dbReference type="PANTHER" id="PTHR46580:SF4">
    <property type="entry name" value="ATP_GTP-BINDING PROTEIN"/>
    <property type="match status" value="1"/>
</dbReference>
<organism evidence="5 6">
    <name type="scientific">Granulicella cerasi</name>
    <dbReference type="NCBI Taxonomy" id="741063"/>
    <lineage>
        <taxon>Bacteria</taxon>
        <taxon>Pseudomonadati</taxon>
        <taxon>Acidobacteriota</taxon>
        <taxon>Terriglobia</taxon>
        <taxon>Terriglobales</taxon>
        <taxon>Acidobacteriaceae</taxon>
        <taxon>Granulicella</taxon>
    </lineage>
</organism>
<evidence type="ECO:0000259" key="4">
    <source>
        <dbReference type="Pfam" id="PF16640"/>
    </source>
</evidence>
<name>A0ABW1ZCK0_9BACT</name>
<evidence type="ECO:0000256" key="3">
    <source>
        <dbReference type="SAM" id="SignalP"/>
    </source>
</evidence>
<protein>
    <submittedName>
        <fullName evidence="5">FG-GAP-like repeat-containing protein</fullName>
    </submittedName>
</protein>
<accession>A0ABW1ZCK0</accession>
<dbReference type="RefSeq" id="WP_263370939.1">
    <property type="nucleotide sequence ID" value="NZ_JAGSYD010000002.1"/>
</dbReference>
<sequence length="1124" mass="114562">MFKTSLRYALRTLLTTTVMGGTLLAQQTTPVSPFSGRPTPWSQFDRETPSSTTPANESPVGIYPMAPTPKSSTAYTFPGFLAPLRTSVGSGDGSGTYSGGMAADFDGKNGIDVATVQGDGVLTVLLNDGKGNFTELPLNTSASGANIVQAFARDLNGDGLPDIVATSNTLPGYFVWMNQGNGVFGAVTKVKITPPTGITGTAIMGAMAMGDVNGDGKIDIVLPLSYISGSGQVGYTSTVVLYSFLGNGDGTFSATPKATLYTLSGYYIFQGGRSIALADLSKHGALDAVLEIQQPPPGTTSYFFDIATVKGNNDGTFGPLSIVAKSVSSTQYGKGSLVVQDFNNDGSPDALFADGNNAIDICYGVGDGTLQNPVTAVADVGVVTSLTVGDFNKDGVTDIVTFRGGIAQLYLGTGSGSFQQTPTSQYSGGLGGNQIEDAVDFNDDGIPDFFWVEPFFNSVNVFLGRGDGTFRGAPAIAPANTSTSKPNNTQSAVGFQVISVGDYDGDGATDIFAQESGYVDIGLSDHKGGFLFTRSLDTQNLTSVDFVEPIRVDLNNDGKDDLIMATYTGVRVFLSKGDGTLSTPINTTIPTSLGCALSLGSAGDINGDGFPDLVIAYGGDAACYATGTSPSGFAVLLGDGKGGFTSSLFTPFGTTLYEAKLADINNDGKLDLVLDDIGSGKNAVTVIPGNGDGTFNTAAAHVAWSGAYRVPDIQIADTNGDGNLDLMMSYIGQSSTSTSIPPGILNVIGHGDFTFVAPVYVMKGNTGLLAVTEDLNGDGLPDYIISLSVQDTLTSGTVVLINAGNGAFNAPIMYVQPSDVLSNRDKLIFAGDFNGDGAGDVILGGGQGYVPSVLFLNNAGLSLTLGATATTVLQGNPVNLFVEPNLLSTGNLTGDVTFLSNGTPIGTGSWSSNVATLSTSDLPVGANKITATYAGDATHASASAAPLTINITAPAPAFTLTGTPQTVNIAQGSSAPISLSLQANAGFSGSVTFACSNLPVGASCSFSTDTVTLAAAGTASATATIGTTGSASLENLGPLGQRPGIVLAGLLALMLPLGRRRRKFSMLAILLLSLSTLGTIAGCSDSSHSGTPAGTFLVTITATGTSGTTQVVNSVLTSVNVTRK</sequence>
<feature type="domain" description="Bacterial Ig-like" evidence="4">
    <location>
        <begin position="867"/>
        <end position="952"/>
    </location>
</feature>
<evidence type="ECO:0000256" key="2">
    <source>
        <dbReference type="SAM" id="MobiDB-lite"/>
    </source>
</evidence>
<dbReference type="EMBL" id="JBHSWI010000001">
    <property type="protein sequence ID" value="MFC6647142.1"/>
    <property type="molecule type" value="Genomic_DNA"/>
</dbReference>
<dbReference type="InterPro" id="IPR032109">
    <property type="entry name" value="Big_3_5"/>
</dbReference>
<dbReference type="Proteomes" id="UP001596391">
    <property type="component" value="Unassembled WGS sequence"/>
</dbReference>
<reference evidence="6" key="1">
    <citation type="journal article" date="2019" name="Int. J. Syst. Evol. Microbiol.">
        <title>The Global Catalogue of Microorganisms (GCM) 10K type strain sequencing project: providing services to taxonomists for standard genome sequencing and annotation.</title>
        <authorList>
            <consortium name="The Broad Institute Genomics Platform"/>
            <consortium name="The Broad Institute Genome Sequencing Center for Infectious Disease"/>
            <person name="Wu L."/>
            <person name="Ma J."/>
        </authorList>
    </citation>
    <scope>NUCLEOTIDE SEQUENCE [LARGE SCALE GENOMIC DNA]</scope>
    <source>
        <strain evidence="6">CGMCC 1.16026</strain>
    </source>
</reference>
<dbReference type="InterPro" id="IPR028994">
    <property type="entry name" value="Integrin_alpha_N"/>
</dbReference>
<dbReference type="InterPro" id="IPR013783">
    <property type="entry name" value="Ig-like_fold"/>
</dbReference>
<dbReference type="InterPro" id="IPR013517">
    <property type="entry name" value="FG-GAP"/>
</dbReference>
<dbReference type="PANTHER" id="PTHR46580">
    <property type="entry name" value="SENSOR KINASE-RELATED"/>
    <property type="match status" value="1"/>
</dbReference>
<keyword evidence="1 3" id="KW-0732">Signal</keyword>
<comment type="caution">
    <text evidence="5">The sequence shown here is derived from an EMBL/GenBank/DDBJ whole genome shotgun (WGS) entry which is preliminary data.</text>
</comment>
<dbReference type="SUPFAM" id="SSF69318">
    <property type="entry name" value="Integrin alpha N-terminal domain"/>
    <property type="match status" value="3"/>
</dbReference>
<evidence type="ECO:0000313" key="5">
    <source>
        <dbReference type="EMBL" id="MFC6647142.1"/>
    </source>
</evidence>
<dbReference type="Gene3D" id="2.60.40.10">
    <property type="entry name" value="Immunoglobulins"/>
    <property type="match status" value="1"/>
</dbReference>
<feature type="signal peptide" evidence="3">
    <location>
        <begin position="1"/>
        <end position="25"/>
    </location>
</feature>
<dbReference type="Pfam" id="PF13517">
    <property type="entry name" value="FG-GAP_3"/>
    <property type="match status" value="5"/>
</dbReference>
<feature type="region of interest" description="Disordered" evidence="2">
    <location>
        <begin position="28"/>
        <end position="62"/>
    </location>
</feature>